<gene>
    <name evidence="2" type="ORF">D9758_010417</name>
</gene>
<sequence>MSSSAVMALPQLHSAGPTKKTTDLYFNSHLPSSSSSRTMIGPPPSNYDPNTVAHIQTELEAEHAQRSYQQWWNNYDHQQHQQQFTGPTNVHSLPSQNHSFTFTNSSYNPYTAFPNSNSNSTFYNTPPPNAWGNDATLFSTPASHSQASHSSGSTGWPDEPLYNNPPAPINNVPVLSVSPPLPPSASSSPSLGQLQQQQQQPQTHYFDLGHGAPQRQPQPTSQPQTRKARRSTPNASSPAAATSTSTSRTTANKRKRGGATRKSPTQDKRVRISNANASDSDSEDDDDYDFGISVGVGGLTGRSSGANGKGKSRL</sequence>
<evidence type="ECO:0000313" key="2">
    <source>
        <dbReference type="EMBL" id="KAF5345027.1"/>
    </source>
</evidence>
<proteinExistence type="predicted"/>
<feature type="compositionally biased region" description="Acidic residues" evidence="1">
    <location>
        <begin position="280"/>
        <end position="289"/>
    </location>
</feature>
<dbReference type="AlphaFoldDB" id="A0A8H5FQG6"/>
<feature type="compositionally biased region" description="Low complexity" evidence="1">
    <location>
        <begin position="169"/>
        <end position="202"/>
    </location>
</feature>
<feature type="region of interest" description="Disordered" evidence="1">
    <location>
        <begin position="133"/>
        <end position="314"/>
    </location>
</feature>
<protein>
    <submittedName>
        <fullName evidence="2">Uncharacterized protein</fullName>
    </submittedName>
</protein>
<evidence type="ECO:0000313" key="3">
    <source>
        <dbReference type="Proteomes" id="UP000559256"/>
    </source>
</evidence>
<evidence type="ECO:0000256" key="1">
    <source>
        <dbReference type="SAM" id="MobiDB-lite"/>
    </source>
</evidence>
<dbReference type="EMBL" id="JAACJM010000115">
    <property type="protein sequence ID" value="KAF5345027.1"/>
    <property type="molecule type" value="Genomic_DNA"/>
</dbReference>
<dbReference type="Proteomes" id="UP000559256">
    <property type="component" value="Unassembled WGS sequence"/>
</dbReference>
<organism evidence="2 3">
    <name type="scientific">Tetrapyrgos nigripes</name>
    <dbReference type="NCBI Taxonomy" id="182062"/>
    <lineage>
        <taxon>Eukaryota</taxon>
        <taxon>Fungi</taxon>
        <taxon>Dikarya</taxon>
        <taxon>Basidiomycota</taxon>
        <taxon>Agaricomycotina</taxon>
        <taxon>Agaricomycetes</taxon>
        <taxon>Agaricomycetidae</taxon>
        <taxon>Agaricales</taxon>
        <taxon>Marasmiineae</taxon>
        <taxon>Marasmiaceae</taxon>
        <taxon>Tetrapyrgos</taxon>
    </lineage>
</organism>
<reference evidence="2 3" key="1">
    <citation type="journal article" date="2020" name="ISME J.">
        <title>Uncovering the hidden diversity of litter-decomposition mechanisms in mushroom-forming fungi.</title>
        <authorList>
            <person name="Floudas D."/>
            <person name="Bentzer J."/>
            <person name="Ahren D."/>
            <person name="Johansson T."/>
            <person name="Persson P."/>
            <person name="Tunlid A."/>
        </authorList>
    </citation>
    <scope>NUCLEOTIDE SEQUENCE [LARGE SCALE GENOMIC DNA]</scope>
    <source>
        <strain evidence="2 3">CBS 291.85</strain>
    </source>
</reference>
<accession>A0A8H5FQG6</accession>
<feature type="region of interest" description="Disordered" evidence="1">
    <location>
        <begin position="1"/>
        <end position="23"/>
    </location>
</feature>
<feature type="compositionally biased region" description="Low complexity" evidence="1">
    <location>
        <begin position="213"/>
        <end position="250"/>
    </location>
</feature>
<name>A0A8H5FQG6_9AGAR</name>
<comment type="caution">
    <text evidence="2">The sequence shown here is derived from an EMBL/GenBank/DDBJ whole genome shotgun (WGS) entry which is preliminary data.</text>
</comment>
<feature type="compositionally biased region" description="Low complexity" evidence="1">
    <location>
        <begin position="139"/>
        <end position="155"/>
    </location>
</feature>
<keyword evidence="3" id="KW-1185">Reference proteome</keyword>